<organism evidence="2 3">
    <name type="scientific">Streptococcus porcorum</name>
    <dbReference type="NCBI Taxonomy" id="701526"/>
    <lineage>
        <taxon>Bacteria</taxon>
        <taxon>Bacillati</taxon>
        <taxon>Bacillota</taxon>
        <taxon>Bacilli</taxon>
        <taxon>Lactobacillales</taxon>
        <taxon>Streptococcaceae</taxon>
        <taxon>Streptococcus</taxon>
    </lineage>
</organism>
<sequence>MDMYKLLAIVFIFLTLAFTYVLVSIFKLRRFDLNAADLALPLYALELVLVSGHFFVHHYLPFYAILMSLLALILTIYQVRTTQRFHFRAFFKFFWRFGFFVTLAAYIMTVLAVFLMG</sequence>
<comment type="caution">
    <text evidence="2">The sequence shown here is derived from an EMBL/GenBank/DDBJ whole genome shotgun (WGS) entry which is preliminary data.</text>
</comment>
<dbReference type="Pfam" id="PF11877">
    <property type="entry name" value="DUF3397"/>
    <property type="match status" value="1"/>
</dbReference>
<keyword evidence="1" id="KW-1133">Transmembrane helix</keyword>
<dbReference type="EMBL" id="JBEPLN010000017">
    <property type="protein sequence ID" value="MET3634522.1"/>
    <property type="molecule type" value="Genomic_DNA"/>
</dbReference>
<gene>
    <name evidence="2" type="ORF">ABID28_001167</name>
</gene>
<evidence type="ECO:0008006" key="4">
    <source>
        <dbReference type="Google" id="ProtNLM"/>
    </source>
</evidence>
<evidence type="ECO:0000256" key="1">
    <source>
        <dbReference type="SAM" id="Phobius"/>
    </source>
</evidence>
<feature type="transmembrane region" description="Helical" evidence="1">
    <location>
        <begin position="62"/>
        <end position="81"/>
    </location>
</feature>
<proteinExistence type="predicted"/>
<accession>A0ABV2JFI2</accession>
<keyword evidence="1" id="KW-0472">Membrane</keyword>
<reference evidence="2 3" key="1">
    <citation type="submission" date="2024-06" db="EMBL/GenBank/DDBJ databases">
        <title>Genomic Encyclopedia of Type Strains, Phase IV (KMG-IV): sequencing the most valuable type-strain genomes for metagenomic binning, comparative biology and taxonomic classification.</title>
        <authorList>
            <person name="Goeker M."/>
        </authorList>
    </citation>
    <scope>NUCLEOTIDE SEQUENCE [LARGE SCALE GENOMIC DNA]</scope>
    <source>
        <strain evidence="2 3">DSM 28302</strain>
    </source>
</reference>
<evidence type="ECO:0000313" key="3">
    <source>
        <dbReference type="Proteomes" id="UP001549037"/>
    </source>
</evidence>
<name>A0ABV2JFI2_9STRE</name>
<dbReference type="Proteomes" id="UP001549037">
    <property type="component" value="Unassembled WGS sequence"/>
</dbReference>
<protein>
    <recommendedName>
        <fullName evidence="4">Integral membrane protein</fullName>
    </recommendedName>
</protein>
<feature type="transmembrane region" description="Helical" evidence="1">
    <location>
        <begin position="6"/>
        <end position="26"/>
    </location>
</feature>
<dbReference type="RefSeq" id="WP_354368930.1">
    <property type="nucleotide sequence ID" value="NZ_JBEPLN010000017.1"/>
</dbReference>
<keyword evidence="3" id="KW-1185">Reference proteome</keyword>
<feature type="transmembrane region" description="Helical" evidence="1">
    <location>
        <begin position="93"/>
        <end position="116"/>
    </location>
</feature>
<dbReference type="InterPro" id="IPR024515">
    <property type="entry name" value="DUF3397"/>
</dbReference>
<keyword evidence="1" id="KW-0812">Transmembrane</keyword>
<evidence type="ECO:0000313" key="2">
    <source>
        <dbReference type="EMBL" id="MET3634522.1"/>
    </source>
</evidence>